<evidence type="ECO:0000256" key="5">
    <source>
        <dbReference type="ARBA" id="ARBA00022989"/>
    </source>
</evidence>
<sequence length="246" mass="26738">MDFSSTFRSTSSPASLLYQAIVAKPVNYSLFSRTRLRNPLRASCAVNFRNIGSVSRVYEKRFSNLSHSLMRPSALLPILASKRETELNSGIADARIVAAAAATVILAVANRVLYKLALVPMRQYPFFLAQVTTFGEKTKNVDNHTGTFALHPAINPAPHPAIGPAPARFHPHVAPAPTSTPMARSPARPCDPRAFTPVFRLYPAFASPIIRSLDTPIPEPVSPSTPVQPTRSQILTPLAHTTLLPL</sequence>
<evidence type="ECO:0000313" key="8">
    <source>
        <dbReference type="Proteomes" id="UP001552299"/>
    </source>
</evidence>
<keyword evidence="4" id="KW-0812">Transmembrane</keyword>
<evidence type="ECO:0000256" key="2">
    <source>
        <dbReference type="ARBA" id="ARBA00006690"/>
    </source>
</evidence>
<name>A0ABD0VTY6_DENTH</name>
<comment type="subcellular location">
    <subcellularLocation>
        <location evidence="1">Membrane</location>
        <topology evidence="1">Multi-pass membrane protein</topology>
    </subcellularLocation>
</comment>
<keyword evidence="3" id="KW-0813">Transport</keyword>
<comment type="caution">
    <text evidence="7">The sequence shown here is derived from an EMBL/GenBank/DDBJ whole genome shotgun (WGS) entry which is preliminary data.</text>
</comment>
<keyword evidence="8" id="KW-1185">Reference proteome</keyword>
<gene>
    <name evidence="7" type="ORF">M5K25_004351</name>
</gene>
<dbReference type="Proteomes" id="UP001552299">
    <property type="component" value="Unassembled WGS sequence"/>
</dbReference>
<dbReference type="InterPro" id="IPR013936">
    <property type="entry name" value="CRT-like"/>
</dbReference>
<dbReference type="PANTHER" id="PTHR31326">
    <property type="entry name" value="PROTEIN CLT2, CHLOROPLASTIC"/>
    <property type="match status" value="1"/>
</dbReference>
<comment type="similarity">
    <text evidence="2">Belongs to the CRT-like transporter family.</text>
</comment>
<keyword evidence="6" id="KW-0472">Membrane</keyword>
<evidence type="ECO:0000256" key="3">
    <source>
        <dbReference type="ARBA" id="ARBA00022448"/>
    </source>
</evidence>
<proteinExistence type="inferred from homology"/>
<dbReference type="PANTHER" id="PTHR31326:SF1">
    <property type="entry name" value="PROTEIN CLT2, CHLOROPLASTIC"/>
    <property type="match status" value="1"/>
</dbReference>
<dbReference type="AlphaFoldDB" id="A0ABD0VTY6"/>
<protein>
    <submittedName>
        <fullName evidence="7">Uncharacterized protein</fullName>
    </submittedName>
</protein>
<accession>A0ABD0VTY6</accession>
<organism evidence="7 8">
    <name type="scientific">Dendrobium thyrsiflorum</name>
    <name type="common">Pinecone-like raceme dendrobium</name>
    <name type="synonym">Orchid</name>
    <dbReference type="NCBI Taxonomy" id="117978"/>
    <lineage>
        <taxon>Eukaryota</taxon>
        <taxon>Viridiplantae</taxon>
        <taxon>Streptophyta</taxon>
        <taxon>Embryophyta</taxon>
        <taxon>Tracheophyta</taxon>
        <taxon>Spermatophyta</taxon>
        <taxon>Magnoliopsida</taxon>
        <taxon>Liliopsida</taxon>
        <taxon>Asparagales</taxon>
        <taxon>Orchidaceae</taxon>
        <taxon>Epidendroideae</taxon>
        <taxon>Malaxideae</taxon>
        <taxon>Dendrobiinae</taxon>
        <taxon>Dendrobium</taxon>
    </lineage>
</organism>
<dbReference type="GO" id="GO:0016020">
    <property type="term" value="C:membrane"/>
    <property type="evidence" value="ECO:0007669"/>
    <property type="project" value="UniProtKB-SubCell"/>
</dbReference>
<dbReference type="EMBL" id="JANQDX010000004">
    <property type="protein sequence ID" value="KAL0925971.1"/>
    <property type="molecule type" value="Genomic_DNA"/>
</dbReference>
<reference evidence="7 8" key="1">
    <citation type="journal article" date="2024" name="Plant Biotechnol. J.">
        <title>Dendrobium thyrsiflorum genome and its molecular insights into genes involved in important horticultural traits.</title>
        <authorList>
            <person name="Chen B."/>
            <person name="Wang J.Y."/>
            <person name="Zheng P.J."/>
            <person name="Li K.L."/>
            <person name="Liang Y.M."/>
            <person name="Chen X.F."/>
            <person name="Zhang C."/>
            <person name="Zhao X."/>
            <person name="He X."/>
            <person name="Zhang G.Q."/>
            <person name="Liu Z.J."/>
            <person name="Xu Q."/>
        </authorList>
    </citation>
    <scope>NUCLEOTIDE SEQUENCE [LARGE SCALE GENOMIC DNA]</scope>
    <source>
        <strain evidence="7">GZMU011</strain>
    </source>
</reference>
<evidence type="ECO:0000256" key="6">
    <source>
        <dbReference type="ARBA" id="ARBA00023136"/>
    </source>
</evidence>
<evidence type="ECO:0000256" key="4">
    <source>
        <dbReference type="ARBA" id="ARBA00022692"/>
    </source>
</evidence>
<keyword evidence="5" id="KW-1133">Transmembrane helix</keyword>
<evidence type="ECO:0000313" key="7">
    <source>
        <dbReference type="EMBL" id="KAL0925971.1"/>
    </source>
</evidence>
<evidence type="ECO:0000256" key="1">
    <source>
        <dbReference type="ARBA" id="ARBA00004141"/>
    </source>
</evidence>